<sequence>MMLGTPGEPRSVVGNELVLLWAATAGITASWSAVHLLVAAFSEMPSRAPAGEWTRAALWSVFIVATLTLGTAMSTNLYQVGLRDTLCLIVPVYVMPGLCAAVTMPRIVGRLRGRLKCQRQRALEGVDVVDVVEDAQDIKPLETHSYSPPAKSLHAFDGMSLASDMTQLDRATSDMVQLDRAASDMAHLDRAVSNMTQLDRAASDMAQLYRAASVAGSAGNGIASPPPPPILAPSPVSQHHNVSVIPTNTTTLVPPPRLSFIGRVKKVAATVILNEPLVVSIALLSIAVQALLFSGTVEQHQHGAAAPDVRGAITAVPALFQDNMERTVNISIACNGGPSRWGAITLPDPPSGPTILIEHVAGYPSLVSRSLHDSMVEQGHRVCVYDRPGYGHSPQGFSPISPVTLERALSSSLRTIGENGPFYVIGHRSGAEYARLFATLNRGAVIGMALVYPTDGALRSLLGPKQSEPVRIAAAQAMLDGRLLPEPGLSRLRLNAQRALAALGTWLTSPPTVPDTNHAGQKEAEWVLLSPYLAQAQYFEMLQQPELAQ</sequence>
<dbReference type="Proteomes" id="UP001140234">
    <property type="component" value="Unassembled WGS sequence"/>
</dbReference>
<evidence type="ECO:0000313" key="1">
    <source>
        <dbReference type="EMBL" id="KAJ2768718.1"/>
    </source>
</evidence>
<keyword evidence="2" id="KW-1185">Reference proteome</keyword>
<organism evidence="1 2">
    <name type="scientific">Coemansia nantahalensis</name>
    <dbReference type="NCBI Taxonomy" id="2789366"/>
    <lineage>
        <taxon>Eukaryota</taxon>
        <taxon>Fungi</taxon>
        <taxon>Fungi incertae sedis</taxon>
        <taxon>Zoopagomycota</taxon>
        <taxon>Kickxellomycotina</taxon>
        <taxon>Kickxellomycetes</taxon>
        <taxon>Kickxellales</taxon>
        <taxon>Kickxellaceae</taxon>
        <taxon>Coemansia</taxon>
    </lineage>
</organism>
<gene>
    <name evidence="1" type="ORF">IWQ57_003416</name>
</gene>
<proteinExistence type="predicted"/>
<evidence type="ECO:0000313" key="2">
    <source>
        <dbReference type="Proteomes" id="UP001140234"/>
    </source>
</evidence>
<reference evidence="1" key="1">
    <citation type="submission" date="2022-07" db="EMBL/GenBank/DDBJ databases">
        <title>Phylogenomic reconstructions and comparative analyses of Kickxellomycotina fungi.</title>
        <authorList>
            <person name="Reynolds N.K."/>
            <person name="Stajich J.E."/>
            <person name="Barry K."/>
            <person name="Grigoriev I.V."/>
            <person name="Crous P."/>
            <person name="Smith M.E."/>
        </authorList>
    </citation>
    <scope>NUCLEOTIDE SEQUENCE</scope>
    <source>
        <strain evidence="1">CBS 109366</strain>
    </source>
</reference>
<accession>A0ACC1JWT7</accession>
<dbReference type="EMBL" id="JANBUJ010001104">
    <property type="protein sequence ID" value="KAJ2768718.1"/>
    <property type="molecule type" value="Genomic_DNA"/>
</dbReference>
<name>A0ACC1JWT7_9FUNG</name>
<comment type="caution">
    <text evidence="1">The sequence shown here is derived from an EMBL/GenBank/DDBJ whole genome shotgun (WGS) entry which is preliminary data.</text>
</comment>
<feature type="non-terminal residue" evidence="1">
    <location>
        <position position="549"/>
    </location>
</feature>
<protein>
    <submittedName>
        <fullName evidence="1">Uncharacterized protein</fullName>
    </submittedName>
</protein>